<dbReference type="Proteomes" id="UP000645217">
    <property type="component" value="Unassembled WGS sequence"/>
</dbReference>
<dbReference type="RefSeq" id="WP_189160876.1">
    <property type="nucleotide sequence ID" value="NZ_BMNT01000001.1"/>
</dbReference>
<dbReference type="EMBL" id="BMNT01000001">
    <property type="protein sequence ID" value="GGK61393.1"/>
    <property type="molecule type" value="Genomic_DNA"/>
</dbReference>
<comment type="caution">
    <text evidence="1">The sequence shown here is derived from an EMBL/GenBank/DDBJ whole genome shotgun (WGS) entry which is preliminary data.</text>
</comment>
<dbReference type="Gene3D" id="3.40.50.150">
    <property type="entry name" value="Vaccinia Virus protein VP39"/>
    <property type="match status" value="1"/>
</dbReference>
<gene>
    <name evidence="1" type="ORF">GCM10007964_00670</name>
</gene>
<sequence>MRRQLRPFYTPDQLAQVYARPYDHTRWADHVERVARTVQVLDVFAAATGAETVADLSCGDGAIVAQSTHLWRATHLGDYTTTGPIEQTLATLPQVDMFVCSETLEHVEDPDGLLAGIRARASHLLLTTPCGEDDDANPEHYWGWDTDDLREMLTGAGWSDCQVELFTPQSVAYYTFQIWTCTRR</sequence>
<proteinExistence type="predicted"/>
<evidence type="ECO:0000313" key="1">
    <source>
        <dbReference type="EMBL" id="GGK61393.1"/>
    </source>
</evidence>
<accession>A0A917VC17</accession>
<reference evidence="1" key="2">
    <citation type="submission" date="2020-09" db="EMBL/GenBank/DDBJ databases">
        <authorList>
            <person name="Sun Q."/>
            <person name="Ohkuma M."/>
        </authorList>
    </citation>
    <scope>NUCLEOTIDE SEQUENCE</scope>
    <source>
        <strain evidence="1">JCM 13064</strain>
    </source>
</reference>
<organism evidence="1 2">
    <name type="scientific">Sphaerisporangium melleum</name>
    <dbReference type="NCBI Taxonomy" id="321316"/>
    <lineage>
        <taxon>Bacteria</taxon>
        <taxon>Bacillati</taxon>
        <taxon>Actinomycetota</taxon>
        <taxon>Actinomycetes</taxon>
        <taxon>Streptosporangiales</taxon>
        <taxon>Streptosporangiaceae</taxon>
        <taxon>Sphaerisporangium</taxon>
    </lineage>
</organism>
<dbReference type="InterPro" id="IPR029063">
    <property type="entry name" value="SAM-dependent_MTases_sf"/>
</dbReference>
<dbReference type="SUPFAM" id="SSF53335">
    <property type="entry name" value="S-adenosyl-L-methionine-dependent methyltransferases"/>
    <property type="match status" value="1"/>
</dbReference>
<keyword evidence="2" id="KW-1185">Reference proteome</keyword>
<name>A0A917VC17_9ACTN</name>
<protein>
    <submittedName>
        <fullName evidence="1">Uncharacterized protein</fullName>
    </submittedName>
</protein>
<dbReference type="AlphaFoldDB" id="A0A917VC17"/>
<reference evidence="1" key="1">
    <citation type="journal article" date="2014" name="Int. J. Syst. Evol. Microbiol.">
        <title>Complete genome sequence of Corynebacterium casei LMG S-19264T (=DSM 44701T), isolated from a smear-ripened cheese.</title>
        <authorList>
            <consortium name="US DOE Joint Genome Institute (JGI-PGF)"/>
            <person name="Walter F."/>
            <person name="Albersmeier A."/>
            <person name="Kalinowski J."/>
            <person name="Ruckert C."/>
        </authorList>
    </citation>
    <scope>NUCLEOTIDE SEQUENCE</scope>
    <source>
        <strain evidence="1">JCM 13064</strain>
    </source>
</reference>
<evidence type="ECO:0000313" key="2">
    <source>
        <dbReference type="Proteomes" id="UP000645217"/>
    </source>
</evidence>